<dbReference type="PANTHER" id="PTHR10695">
    <property type="entry name" value="DEPHOSPHO-COA KINASE-RELATED"/>
    <property type="match status" value="1"/>
</dbReference>
<dbReference type="Pfam" id="PF01467">
    <property type="entry name" value="CTP_transf_like"/>
    <property type="match status" value="1"/>
</dbReference>
<evidence type="ECO:0000313" key="3">
    <source>
        <dbReference type="Proteomes" id="UP000016930"/>
    </source>
</evidence>
<evidence type="ECO:0000259" key="1">
    <source>
        <dbReference type="Pfam" id="PF01467"/>
    </source>
</evidence>
<dbReference type="PANTHER" id="PTHR10695:SF46">
    <property type="entry name" value="BIFUNCTIONAL COENZYME A SYNTHASE-RELATED"/>
    <property type="match status" value="1"/>
</dbReference>
<sequence length="358" mass="39915">MSVDLKIEPVRRSVLLTTISHLHEPPRFLASAVEFATRHTLENLRIIFVSALFNPQASNSWKDFTRAPGPADSVVQDGTQGISHTEHWDDVQRLLTFVYAQATKVAQEMGKVLMDIDVLLKGSEEQLPESLIQDAEHVFCVAPRHTPLPPLPPSFEQHRADFLWLRPDDHNAHHPATSSSAPTSRTGLPPFYPVVALGGTFDHLHAGHKILLSMAAWIASEKLIVGITDDPLLVKKVNREVLENISVRTARTRAFLELFKPRLEYDIVPLNDVYGPTAWDPNIQALVVSKETLSGAASIEKIRREKALSTLRVFVIDVISSTEASVDSDDAEALKKAKLSSTFIREWIVQQQQSSRPI</sequence>
<dbReference type="STRING" id="914234.M2RHG3"/>
<feature type="domain" description="Cytidyltransferase-like" evidence="1">
    <location>
        <begin position="197"/>
        <end position="346"/>
    </location>
</feature>
<dbReference type="GO" id="GO:0004140">
    <property type="term" value="F:dephospho-CoA kinase activity"/>
    <property type="evidence" value="ECO:0007669"/>
    <property type="project" value="TreeGrafter"/>
</dbReference>
<dbReference type="AlphaFoldDB" id="M2RHG3"/>
<protein>
    <recommendedName>
        <fullName evidence="1">Cytidyltransferase-like domain-containing protein</fullName>
    </recommendedName>
</protein>
<dbReference type="SUPFAM" id="SSF52374">
    <property type="entry name" value="Nucleotidylyl transferase"/>
    <property type="match status" value="1"/>
</dbReference>
<accession>M2RHG3</accession>
<dbReference type="OrthoDB" id="330671at2759"/>
<proteinExistence type="predicted"/>
<gene>
    <name evidence="2" type="ORF">CERSUDRAFT_72814</name>
</gene>
<dbReference type="GO" id="GO:0015937">
    <property type="term" value="P:coenzyme A biosynthetic process"/>
    <property type="evidence" value="ECO:0007669"/>
    <property type="project" value="TreeGrafter"/>
</dbReference>
<evidence type="ECO:0000313" key="2">
    <source>
        <dbReference type="EMBL" id="EMD38261.1"/>
    </source>
</evidence>
<dbReference type="InterPro" id="IPR014729">
    <property type="entry name" value="Rossmann-like_a/b/a_fold"/>
</dbReference>
<name>M2RHG3_CERS8</name>
<keyword evidence="3" id="KW-1185">Reference proteome</keyword>
<dbReference type="NCBIfam" id="NF001985">
    <property type="entry name" value="PRK00777.1"/>
    <property type="match status" value="1"/>
</dbReference>
<dbReference type="InterPro" id="IPR004821">
    <property type="entry name" value="Cyt_trans-like"/>
</dbReference>
<dbReference type="Proteomes" id="UP000016930">
    <property type="component" value="Unassembled WGS sequence"/>
</dbReference>
<dbReference type="HOGENOM" id="CLU_035272_0_0_1"/>
<organism evidence="2 3">
    <name type="scientific">Ceriporiopsis subvermispora (strain B)</name>
    <name type="common">White-rot fungus</name>
    <name type="synonym">Gelatoporia subvermispora</name>
    <dbReference type="NCBI Taxonomy" id="914234"/>
    <lineage>
        <taxon>Eukaryota</taxon>
        <taxon>Fungi</taxon>
        <taxon>Dikarya</taxon>
        <taxon>Basidiomycota</taxon>
        <taxon>Agaricomycotina</taxon>
        <taxon>Agaricomycetes</taxon>
        <taxon>Polyporales</taxon>
        <taxon>Gelatoporiaceae</taxon>
        <taxon>Gelatoporia</taxon>
    </lineage>
</organism>
<reference evidence="2 3" key="1">
    <citation type="journal article" date="2012" name="Proc. Natl. Acad. Sci. U.S.A.">
        <title>Comparative genomics of Ceriporiopsis subvermispora and Phanerochaete chrysosporium provide insight into selective ligninolysis.</title>
        <authorList>
            <person name="Fernandez-Fueyo E."/>
            <person name="Ruiz-Duenas F.J."/>
            <person name="Ferreira P."/>
            <person name="Floudas D."/>
            <person name="Hibbett D.S."/>
            <person name="Canessa P."/>
            <person name="Larrondo L.F."/>
            <person name="James T.Y."/>
            <person name="Seelenfreund D."/>
            <person name="Lobos S."/>
            <person name="Polanco R."/>
            <person name="Tello M."/>
            <person name="Honda Y."/>
            <person name="Watanabe T."/>
            <person name="Watanabe T."/>
            <person name="Ryu J.S."/>
            <person name="Kubicek C.P."/>
            <person name="Schmoll M."/>
            <person name="Gaskell J."/>
            <person name="Hammel K.E."/>
            <person name="St John F.J."/>
            <person name="Vanden Wymelenberg A."/>
            <person name="Sabat G."/>
            <person name="Splinter BonDurant S."/>
            <person name="Syed K."/>
            <person name="Yadav J.S."/>
            <person name="Doddapaneni H."/>
            <person name="Subramanian V."/>
            <person name="Lavin J.L."/>
            <person name="Oguiza J.A."/>
            <person name="Perez G."/>
            <person name="Pisabarro A.G."/>
            <person name="Ramirez L."/>
            <person name="Santoyo F."/>
            <person name="Master E."/>
            <person name="Coutinho P.M."/>
            <person name="Henrissat B."/>
            <person name="Lombard V."/>
            <person name="Magnuson J.K."/>
            <person name="Kuees U."/>
            <person name="Hori C."/>
            <person name="Igarashi K."/>
            <person name="Samejima M."/>
            <person name="Held B.W."/>
            <person name="Barry K.W."/>
            <person name="LaButti K.M."/>
            <person name="Lapidus A."/>
            <person name="Lindquist E.A."/>
            <person name="Lucas S.M."/>
            <person name="Riley R."/>
            <person name="Salamov A.A."/>
            <person name="Hoffmeister D."/>
            <person name="Schwenk D."/>
            <person name="Hadar Y."/>
            <person name="Yarden O."/>
            <person name="de Vries R.P."/>
            <person name="Wiebenga A."/>
            <person name="Stenlid J."/>
            <person name="Eastwood D."/>
            <person name="Grigoriev I.V."/>
            <person name="Berka R.M."/>
            <person name="Blanchette R.A."/>
            <person name="Kersten P."/>
            <person name="Martinez A.T."/>
            <person name="Vicuna R."/>
            <person name="Cullen D."/>
        </authorList>
    </citation>
    <scope>NUCLEOTIDE SEQUENCE [LARGE SCALE GENOMIC DNA]</scope>
    <source>
        <strain evidence="2 3">B</strain>
    </source>
</reference>
<dbReference type="Gene3D" id="3.40.50.620">
    <property type="entry name" value="HUPs"/>
    <property type="match status" value="1"/>
</dbReference>
<dbReference type="EMBL" id="KB445795">
    <property type="protein sequence ID" value="EMD38261.1"/>
    <property type="molecule type" value="Genomic_DNA"/>
</dbReference>
<dbReference type="CDD" id="cd02164">
    <property type="entry name" value="PPAT_CoAS"/>
    <property type="match status" value="1"/>
</dbReference>